<dbReference type="InterPro" id="IPR015047">
    <property type="entry name" value="SYNJ1/2_RRM"/>
</dbReference>
<dbReference type="AlphaFoldDB" id="A0A5B7EJV3"/>
<feature type="compositionally biased region" description="Basic and acidic residues" evidence="1">
    <location>
        <begin position="172"/>
        <end position="188"/>
    </location>
</feature>
<dbReference type="Proteomes" id="UP000324222">
    <property type="component" value="Unassembled WGS sequence"/>
</dbReference>
<evidence type="ECO:0000256" key="1">
    <source>
        <dbReference type="SAM" id="MobiDB-lite"/>
    </source>
</evidence>
<keyword evidence="4" id="KW-1185">Reference proteome</keyword>
<gene>
    <name evidence="3" type="ORF">E2C01_028132</name>
</gene>
<accession>A0A5B7EJV3</accession>
<dbReference type="EMBL" id="VSRR010003115">
    <property type="protein sequence ID" value="MPC34731.1"/>
    <property type="molecule type" value="Genomic_DNA"/>
</dbReference>
<comment type="caution">
    <text evidence="3">The sequence shown here is derived from an EMBL/GenBank/DDBJ whole genome shotgun (WGS) entry which is preliminary data.</text>
</comment>
<evidence type="ECO:0000313" key="4">
    <source>
        <dbReference type="Proteomes" id="UP000324222"/>
    </source>
</evidence>
<dbReference type="Pfam" id="PF08952">
    <property type="entry name" value="DUF1866"/>
    <property type="match status" value="1"/>
</dbReference>
<dbReference type="OrthoDB" id="1925875at2759"/>
<feature type="region of interest" description="Disordered" evidence="1">
    <location>
        <begin position="80"/>
        <end position="188"/>
    </location>
</feature>
<feature type="compositionally biased region" description="Pro residues" evidence="1">
    <location>
        <begin position="106"/>
        <end position="135"/>
    </location>
</feature>
<proteinExistence type="predicted"/>
<reference evidence="3 4" key="1">
    <citation type="submission" date="2019-05" db="EMBL/GenBank/DDBJ databases">
        <title>Another draft genome of Portunus trituberculatus and its Hox gene families provides insights of decapod evolution.</title>
        <authorList>
            <person name="Jeong J.-H."/>
            <person name="Song I."/>
            <person name="Kim S."/>
            <person name="Choi T."/>
            <person name="Kim D."/>
            <person name="Ryu S."/>
            <person name="Kim W."/>
        </authorList>
    </citation>
    <scope>NUCLEOTIDE SEQUENCE [LARGE SCALE GENOMIC DNA]</scope>
    <source>
        <tissue evidence="3">Muscle</tissue>
    </source>
</reference>
<evidence type="ECO:0000313" key="3">
    <source>
        <dbReference type="EMBL" id="MPC34731.1"/>
    </source>
</evidence>
<feature type="domain" description="Synaptojanin-1/2 RNA recognition motif" evidence="2">
    <location>
        <begin position="17"/>
        <end position="53"/>
    </location>
</feature>
<sequence length="188" mass="21017">MSALLPQSTKTNVGLGQVCGQELEIRLKTEAWREQLDQELALCGDTTAPLIDEDATLMQLEDEDPTFSLRNMEGALEELYLSQAVGHEQEEEEENEVGELQQQPSRIPPSRPTPSRPPPPRPTPPGSTPSSPAPARPQAQGPKVKVLQWAPSFPPPPPPLCCDLKSRRKEIRKKEDNKNEEMKKEVRR</sequence>
<organism evidence="3 4">
    <name type="scientific">Portunus trituberculatus</name>
    <name type="common">Swimming crab</name>
    <name type="synonym">Neptunus trituberculatus</name>
    <dbReference type="NCBI Taxonomy" id="210409"/>
    <lineage>
        <taxon>Eukaryota</taxon>
        <taxon>Metazoa</taxon>
        <taxon>Ecdysozoa</taxon>
        <taxon>Arthropoda</taxon>
        <taxon>Crustacea</taxon>
        <taxon>Multicrustacea</taxon>
        <taxon>Malacostraca</taxon>
        <taxon>Eumalacostraca</taxon>
        <taxon>Eucarida</taxon>
        <taxon>Decapoda</taxon>
        <taxon>Pleocyemata</taxon>
        <taxon>Brachyura</taxon>
        <taxon>Eubrachyura</taxon>
        <taxon>Portunoidea</taxon>
        <taxon>Portunidae</taxon>
        <taxon>Portuninae</taxon>
        <taxon>Portunus</taxon>
    </lineage>
</organism>
<protein>
    <recommendedName>
        <fullName evidence="2">Synaptojanin-1/2 RNA recognition motif domain-containing protein</fullName>
    </recommendedName>
</protein>
<evidence type="ECO:0000259" key="2">
    <source>
        <dbReference type="Pfam" id="PF08952"/>
    </source>
</evidence>
<name>A0A5B7EJV3_PORTR</name>